<dbReference type="PROSITE" id="PS00455">
    <property type="entry name" value="AMP_BINDING"/>
    <property type="match status" value="1"/>
</dbReference>
<feature type="domain" description="AMP-dependent synthetase/ligase" evidence="6">
    <location>
        <begin position="34"/>
        <end position="325"/>
    </location>
</feature>
<proteinExistence type="inferred from homology"/>
<dbReference type="RefSeq" id="WP_162855825.1">
    <property type="nucleotide sequence ID" value="NZ_CP038145.1"/>
</dbReference>
<dbReference type="EC" id="6.2.1.26" evidence="7"/>
<gene>
    <name evidence="7" type="primary">menE</name>
    <name evidence="7" type="ORF">EXH44_00465</name>
</gene>
<keyword evidence="5" id="KW-0067">ATP-binding</keyword>
<evidence type="ECO:0000256" key="4">
    <source>
        <dbReference type="ARBA" id="ARBA00022741"/>
    </source>
</evidence>
<evidence type="ECO:0000256" key="3">
    <source>
        <dbReference type="ARBA" id="ARBA00022598"/>
    </source>
</evidence>
<dbReference type="Gene3D" id="3.40.50.12780">
    <property type="entry name" value="N-terminal domain of ligase-like"/>
    <property type="match status" value="1"/>
</dbReference>
<accession>A0A4P7CH14</accession>
<dbReference type="Gene3D" id="3.30.300.30">
    <property type="match status" value="1"/>
</dbReference>
<name>A0A4P7CH14_9PAST</name>
<dbReference type="InterPro" id="IPR000873">
    <property type="entry name" value="AMP-dep_synth/lig_dom"/>
</dbReference>
<sequence>MSSVAFPVFPIDYWAEKKAQVRSIVWEKGDSTLLSSLSATLSWQDLALLIDQAVTLIDFFAKNQPMIAYSGNHRFVGLLCYLGCLKSGRQIMMLNPAMTAVQRQQVLSDNHIQVLMTDQDFAKIGENLTACNLESKPDFLSRPATFTLTSGSSGKPKAIIHSIAQHLANARSVCDFIQFNEMSAWLLSLPLFHVSGQGIVWRWLSQGATLYLTEKKENVYSMLSQVSHASLVPTQLQRYLAWLGEKKVSQHILLGGASIPQELIKQAQQQGITTYAGYGMTEMASTICAVKNDVDNVGKPLMNREVKIVGQEIWVRGESLALGYWHKGAILPLTNQEGWLATKDRGRWNRDGKLEVLGRLDNMFISGGENIQPEEIERTLSQHPQVHQIFIVPISDKEFGERPVAVVEFSEPFNLQAVSSLQYFANHSLEKFKQPIRYLPLSREIEQGSGIKISRQQIKAYVAQQIRDHHV</sequence>
<evidence type="ECO:0000256" key="1">
    <source>
        <dbReference type="ARBA" id="ARBA00006432"/>
    </source>
</evidence>
<evidence type="ECO:0000259" key="6">
    <source>
        <dbReference type="Pfam" id="PF00501"/>
    </source>
</evidence>
<comment type="similarity">
    <text evidence="1">Belongs to the ATP-dependent AMP-binding enzyme family.</text>
</comment>
<dbReference type="EMBL" id="CP038145">
    <property type="protein sequence ID" value="QBQ62809.1"/>
    <property type="molecule type" value="Genomic_DNA"/>
</dbReference>
<keyword evidence="8" id="KW-1185">Reference proteome</keyword>
<dbReference type="PANTHER" id="PTHR43201">
    <property type="entry name" value="ACYL-COA SYNTHETASE"/>
    <property type="match status" value="1"/>
</dbReference>
<dbReference type="GO" id="GO:0006631">
    <property type="term" value="P:fatty acid metabolic process"/>
    <property type="evidence" value="ECO:0007669"/>
    <property type="project" value="TreeGrafter"/>
</dbReference>
<organism evidence="7 8">
    <name type="scientific">Actinobacillus indolicus</name>
    <dbReference type="NCBI Taxonomy" id="51049"/>
    <lineage>
        <taxon>Bacteria</taxon>
        <taxon>Pseudomonadati</taxon>
        <taxon>Pseudomonadota</taxon>
        <taxon>Gammaproteobacteria</taxon>
        <taxon>Pasteurellales</taxon>
        <taxon>Pasteurellaceae</taxon>
        <taxon>Actinobacillus</taxon>
    </lineage>
</organism>
<evidence type="ECO:0000313" key="8">
    <source>
        <dbReference type="Proteomes" id="UP000294444"/>
    </source>
</evidence>
<protein>
    <submittedName>
        <fullName evidence="7">O-succinylbenzoate--CoA ligase</fullName>
        <ecNumber evidence="7">6.2.1.26</ecNumber>
    </submittedName>
</protein>
<evidence type="ECO:0000256" key="2">
    <source>
        <dbReference type="ARBA" id="ARBA00022428"/>
    </source>
</evidence>
<keyword evidence="3 7" id="KW-0436">Ligase</keyword>
<dbReference type="InterPro" id="IPR010192">
    <property type="entry name" value="MenE"/>
</dbReference>
<dbReference type="GO" id="GO:0031956">
    <property type="term" value="F:medium-chain fatty acid-CoA ligase activity"/>
    <property type="evidence" value="ECO:0007669"/>
    <property type="project" value="TreeGrafter"/>
</dbReference>
<dbReference type="InterPro" id="IPR042099">
    <property type="entry name" value="ANL_N_sf"/>
</dbReference>
<evidence type="ECO:0000313" key="7">
    <source>
        <dbReference type="EMBL" id="QBQ62809.1"/>
    </source>
</evidence>
<dbReference type="InterPro" id="IPR045851">
    <property type="entry name" value="AMP-bd_C_sf"/>
</dbReference>
<dbReference type="GO" id="GO:0009234">
    <property type="term" value="P:menaquinone biosynthetic process"/>
    <property type="evidence" value="ECO:0007669"/>
    <property type="project" value="UniProtKB-KW"/>
</dbReference>
<dbReference type="InterPro" id="IPR020845">
    <property type="entry name" value="AMP-binding_CS"/>
</dbReference>
<reference evidence="7 8" key="1">
    <citation type="submission" date="2019-03" db="EMBL/GenBank/DDBJ databases">
        <authorList>
            <person name="Che Y."/>
            <person name="Zhou L."/>
        </authorList>
    </citation>
    <scope>NUCLEOTIDE SEQUENCE [LARGE SCALE GENOMIC DNA]</scope>
    <source>
        <strain evidence="7 8">AIFJ1607</strain>
    </source>
</reference>
<keyword evidence="4" id="KW-0547">Nucleotide-binding</keyword>
<dbReference type="CDD" id="cd17630">
    <property type="entry name" value="OSB_MenE-like"/>
    <property type="match status" value="1"/>
</dbReference>
<dbReference type="GO" id="GO:0008756">
    <property type="term" value="F:o-succinylbenzoate-CoA ligase activity"/>
    <property type="evidence" value="ECO:0007669"/>
    <property type="project" value="UniProtKB-EC"/>
</dbReference>
<dbReference type="SUPFAM" id="SSF56801">
    <property type="entry name" value="Acetyl-CoA synthetase-like"/>
    <property type="match status" value="1"/>
</dbReference>
<dbReference type="NCBIfam" id="TIGR01923">
    <property type="entry name" value="menE"/>
    <property type="match status" value="1"/>
</dbReference>
<dbReference type="Proteomes" id="UP000294444">
    <property type="component" value="Chromosome"/>
</dbReference>
<dbReference type="NCBIfam" id="NF006539">
    <property type="entry name" value="PRK09029.1"/>
    <property type="match status" value="1"/>
</dbReference>
<keyword evidence="2" id="KW-0474">Menaquinone biosynthesis</keyword>
<dbReference type="PANTHER" id="PTHR43201:SF5">
    <property type="entry name" value="MEDIUM-CHAIN ACYL-COA LIGASE ACSF2, MITOCHONDRIAL"/>
    <property type="match status" value="1"/>
</dbReference>
<dbReference type="KEGG" id="aio:EXH44_00465"/>
<dbReference type="AlphaFoldDB" id="A0A4P7CH14"/>
<evidence type="ECO:0000256" key="5">
    <source>
        <dbReference type="ARBA" id="ARBA00022840"/>
    </source>
</evidence>
<dbReference type="GO" id="GO:0005524">
    <property type="term" value="F:ATP binding"/>
    <property type="evidence" value="ECO:0007669"/>
    <property type="project" value="UniProtKB-KW"/>
</dbReference>
<dbReference type="Pfam" id="PF00501">
    <property type="entry name" value="AMP-binding"/>
    <property type="match status" value="1"/>
</dbReference>